<evidence type="ECO:0000313" key="1">
    <source>
        <dbReference type="EMBL" id="PWR20129.1"/>
    </source>
</evidence>
<dbReference type="AlphaFoldDB" id="A0A317DZJ0"/>
<protein>
    <recommendedName>
        <fullName evidence="3">VOC domain-containing protein</fullName>
    </recommendedName>
</protein>
<dbReference type="Proteomes" id="UP000246077">
    <property type="component" value="Unassembled WGS sequence"/>
</dbReference>
<keyword evidence="2" id="KW-1185">Reference proteome</keyword>
<accession>A0A317DZJ0</accession>
<evidence type="ECO:0000313" key="2">
    <source>
        <dbReference type="Proteomes" id="UP000246077"/>
    </source>
</evidence>
<reference evidence="2" key="1">
    <citation type="submission" date="2018-05" db="EMBL/GenBank/DDBJ databases">
        <title>Zavarzinia sp. HR-AS.</title>
        <authorList>
            <person name="Lee Y."/>
            <person name="Jeon C.O."/>
        </authorList>
    </citation>
    <scope>NUCLEOTIDE SEQUENCE [LARGE SCALE GENOMIC DNA]</scope>
    <source>
        <strain evidence="2">DSM 1231</strain>
    </source>
</reference>
<dbReference type="OrthoDB" id="512901at2"/>
<name>A0A317DZJ0_9PROT</name>
<dbReference type="EMBL" id="QGLF01000004">
    <property type="protein sequence ID" value="PWR20129.1"/>
    <property type="molecule type" value="Genomic_DNA"/>
</dbReference>
<evidence type="ECO:0008006" key="3">
    <source>
        <dbReference type="Google" id="ProtNLM"/>
    </source>
</evidence>
<sequence>MLFHASIPARDAAKVADVLAKVWRGEAMAFPPVPGAHVVFAGDERATTLEVYPDDRTLEPSPAGVAIGRGEGRHGYVGDHVAIASPLSVGEVLAIAAEAGWRAQEANRGDIFHVVELWLEDRYMVEVLTPDMQRDYVARVTPSAWRALLAAGPQAPGGVRA</sequence>
<comment type="caution">
    <text evidence="1">The sequence shown here is derived from an EMBL/GenBank/DDBJ whole genome shotgun (WGS) entry which is preliminary data.</text>
</comment>
<gene>
    <name evidence="1" type="ORF">DKG75_16685</name>
</gene>
<organism evidence="1 2">
    <name type="scientific">Zavarzinia compransoris</name>
    <dbReference type="NCBI Taxonomy" id="1264899"/>
    <lineage>
        <taxon>Bacteria</taxon>
        <taxon>Pseudomonadati</taxon>
        <taxon>Pseudomonadota</taxon>
        <taxon>Alphaproteobacteria</taxon>
        <taxon>Rhodospirillales</taxon>
        <taxon>Zavarziniaceae</taxon>
        <taxon>Zavarzinia</taxon>
    </lineage>
</organism>
<proteinExistence type="predicted"/>